<keyword evidence="3 4" id="KW-0862">Zinc</keyword>
<dbReference type="InterPro" id="IPR000571">
    <property type="entry name" value="Znf_CCCH"/>
</dbReference>
<keyword evidence="1 4" id="KW-0479">Metal-binding</keyword>
<reference evidence="7" key="1">
    <citation type="submission" date="2020-02" db="EMBL/GenBank/DDBJ databases">
        <authorList>
            <person name="Palmer J.M."/>
        </authorList>
    </citation>
    <scope>NUCLEOTIDE SEQUENCE</scope>
    <source>
        <strain evidence="7">EPUS1.4</strain>
        <tissue evidence="7">Thallus</tissue>
    </source>
</reference>
<evidence type="ECO:0000256" key="2">
    <source>
        <dbReference type="ARBA" id="ARBA00022771"/>
    </source>
</evidence>
<keyword evidence="8" id="KW-1185">Reference proteome</keyword>
<gene>
    <name evidence="7" type="ORF">GJ744_006302</name>
</gene>
<evidence type="ECO:0000256" key="1">
    <source>
        <dbReference type="ARBA" id="ARBA00022723"/>
    </source>
</evidence>
<feature type="zinc finger region" description="C3H1-type" evidence="4">
    <location>
        <begin position="181"/>
        <end position="207"/>
    </location>
</feature>
<feature type="compositionally biased region" description="Acidic residues" evidence="5">
    <location>
        <begin position="40"/>
        <end position="64"/>
    </location>
</feature>
<keyword evidence="2 4" id="KW-0863">Zinc-finger</keyword>
<evidence type="ECO:0000256" key="3">
    <source>
        <dbReference type="ARBA" id="ARBA00022833"/>
    </source>
</evidence>
<organism evidence="7 8">
    <name type="scientific">Endocarpon pusillum</name>
    <dbReference type="NCBI Taxonomy" id="364733"/>
    <lineage>
        <taxon>Eukaryota</taxon>
        <taxon>Fungi</taxon>
        <taxon>Dikarya</taxon>
        <taxon>Ascomycota</taxon>
        <taxon>Pezizomycotina</taxon>
        <taxon>Eurotiomycetes</taxon>
        <taxon>Chaetothyriomycetidae</taxon>
        <taxon>Verrucariales</taxon>
        <taxon>Verrucariaceae</taxon>
        <taxon>Endocarpon</taxon>
    </lineage>
</organism>
<evidence type="ECO:0000313" key="8">
    <source>
        <dbReference type="Proteomes" id="UP000606974"/>
    </source>
</evidence>
<evidence type="ECO:0000256" key="5">
    <source>
        <dbReference type="SAM" id="MobiDB-lite"/>
    </source>
</evidence>
<name>A0A8H7A6V7_9EURO</name>
<dbReference type="Pfam" id="PF18345">
    <property type="entry name" value="zf_CCCH_4"/>
    <property type="match status" value="1"/>
</dbReference>
<accession>A0A8H7A6V7</accession>
<feature type="region of interest" description="Disordered" evidence="5">
    <location>
        <begin position="117"/>
        <end position="137"/>
    </location>
</feature>
<feature type="region of interest" description="Disordered" evidence="5">
    <location>
        <begin position="1"/>
        <end position="71"/>
    </location>
</feature>
<dbReference type="GO" id="GO:0008270">
    <property type="term" value="F:zinc ion binding"/>
    <property type="evidence" value="ECO:0007669"/>
    <property type="project" value="UniProtKB-KW"/>
</dbReference>
<dbReference type="SUPFAM" id="SSF90229">
    <property type="entry name" value="CCCH zinc finger"/>
    <property type="match status" value="1"/>
</dbReference>
<proteinExistence type="predicted"/>
<evidence type="ECO:0000313" key="7">
    <source>
        <dbReference type="EMBL" id="KAF7502247.1"/>
    </source>
</evidence>
<comment type="caution">
    <text evidence="7">The sequence shown here is derived from an EMBL/GenBank/DDBJ whole genome shotgun (WGS) entry which is preliminary data.</text>
</comment>
<dbReference type="EMBL" id="JAACFV010000286">
    <property type="protein sequence ID" value="KAF7502247.1"/>
    <property type="molecule type" value="Genomic_DNA"/>
</dbReference>
<feature type="domain" description="C3H1-type" evidence="6">
    <location>
        <begin position="181"/>
        <end position="207"/>
    </location>
</feature>
<sequence>MRVKPRTRPSQGDAVLMSYLEPNRPDLAKALVREVPSASESEDESESEDDSEPEDQSESEDESESRDKVYTRRRVAEAPVFSNLSYNVPFSPAPRKIKSRVGHARRLGRLDFERNTGKARPFSDLSDGVPSHPASYEPASLRDKRLNYERNGKGGGSILTYQVDFPHSDVLMKWNRRHNPKAKTVICRFWPEGKCKKGDDCTFIHES</sequence>
<dbReference type="SMART" id="SM00356">
    <property type="entry name" value="ZnF_C3H1"/>
    <property type="match status" value="1"/>
</dbReference>
<dbReference type="Gene3D" id="4.10.1000.10">
    <property type="entry name" value="Zinc finger, CCCH-type"/>
    <property type="match status" value="1"/>
</dbReference>
<protein>
    <recommendedName>
        <fullName evidence="6">C3H1-type domain-containing protein</fullName>
    </recommendedName>
</protein>
<dbReference type="OrthoDB" id="4347at2759"/>
<evidence type="ECO:0000256" key="4">
    <source>
        <dbReference type="PROSITE-ProRule" id="PRU00723"/>
    </source>
</evidence>
<dbReference type="PROSITE" id="PS50103">
    <property type="entry name" value="ZF_C3H1"/>
    <property type="match status" value="1"/>
</dbReference>
<evidence type="ECO:0000259" key="6">
    <source>
        <dbReference type="PROSITE" id="PS50103"/>
    </source>
</evidence>
<dbReference type="AlphaFoldDB" id="A0A8H7A6V7"/>
<dbReference type="Proteomes" id="UP000606974">
    <property type="component" value="Unassembled WGS sequence"/>
</dbReference>
<dbReference type="InterPro" id="IPR036855">
    <property type="entry name" value="Znf_CCCH_sf"/>
</dbReference>